<evidence type="ECO:0000256" key="2">
    <source>
        <dbReference type="ARBA" id="ARBA00022448"/>
    </source>
</evidence>
<keyword evidence="4 6" id="KW-0067">ATP-binding</keyword>
<dbReference type="PANTHER" id="PTHR43335">
    <property type="entry name" value="ABC TRANSPORTER, ATP-BINDING PROTEIN"/>
    <property type="match status" value="1"/>
</dbReference>
<accession>C7H742</accession>
<dbReference type="HOGENOM" id="CLU_000604_1_2_9"/>
<dbReference type="Pfam" id="PF00005">
    <property type="entry name" value="ABC_tran"/>
    <property type="match status" value="1"/>
</dbReference>
<evidence type="ECO:0000259" key="5">
    <source>
        <dbReference type="PROSITE" id="PS50893"/>
    </source>
</evidence>
<dbReference type="Proteomes" id="UP000004619">
    <property type="component" value="Unassembled WGS sequence"/>
</dbReference>
<keyword evidence="2" id="KW-0813">Transport</keyword>
<organism evidence="6 7">
    <name type="scientific">Faecalibacterium duncaniae (strain DSM 17677 / JCM 31915 / A2-165)</name>
    <name type="common">Faecalibacterium prausnitzii</name>
    <dbReference type="NCBI Taxonomy" id="411483"/>
    <lineage>
        <taxon>Bacteria</taxon>
        <taxon>Bacillati</taxon>
        <taxon>Bacillota</taxon>
        <taxon>Clostridia</taxon>
        <taxon>Eubacteriales</taxon>
        <taxon>Oscillospiraceae</taxon>
        <taxon>Faecalibacterium</taxon>
    </lineage>
</organism>
<dbReference type="AlphaFoldDB" id="C7H742"/>
<dbReference type="PROSITE" id="PS00211">
    <property type="entry name" value="ABC_TRANSPORTER_1"/>
    <property type="match status" value="1"/>
</dbReference>
<dbReference type="InterPro" id="IPR003439">
    <property type="entry name" value="ABC_transporter-like_ATP-bd"/>
</dbReference>
<dbReference type="Gene3D" id="3.40.50.300">
    <property type="entry name" value="P-loop containing nucleotide triphosphate hydrolases"/>
    <property type="match status" value="1"/>
</dbReference>
<protein>
    <submittedName>
        <fullName evidence="6">ABC transporter, ATP-binding protein</fullName>
    </submittedName>
</protein>
<name>C7H742_FAED2</name>
<evidence type="ECO:0000313" key="7">
    <source>
        <dbReference type="Proteomes" id="UP000004619"/>
    </source>
</evidence>
<evidence type="ECO:0000256" key="1">
    <source>
        <dbReference type="ARBA" id="ARBA00005417"/>
    </source>
</evidence>
<sequence length="308" mass="34007">MMNKYVIETKQLTKTYGEQTVVNSVNIHVKQGQIYGLLGRNGAGKTTIMKMILGLTDITSGEVDVFGQNIKGREKRVYPRIGAIIETPGFYPNLTGTENLEIFAKLRGTAAPNAVKNALEIVGLPYRDKKLFSKYSLGMKQRLGIANAILHDPELLILDEPTNGLDPIGIAEVRDFIKTLSIERGKTILISSHILSEIALLADDIGIIDHGVLLEENSMNELQKKNSKYILLQVSDIPKTSLVLERQFGVTEYSVQDEHTLRIYDTSLDMAAVNKALVVQDIAVISSQLCNDTLEDYFKKITGGEGIA</sequence>
<dbReference type="InterPro" id="IPR017871">
    <property type="entry name" value="ABC_transporter-like_CS"/>
</dbReference>
<dbReference type="InterPro" id="IPR027417">
    <property type="entry name" value="P-loop_NTPase"/>
</dbReference>
<keyword evidence="3" id="KW-0547">Nucleotide-binding</keyword>
<dbReference type="SMART" id="SM00382">
    <property type="entry name" value="AAA"/>
    <property type="match status" value="1"/>
</dbReference>
<dbReference type="GO" id="GO:0005524">
    <property type="term" value="F:ATP binding"/>
    <property type="evidence" value="ECO:0007669"/>
    <property type="project" value="UniProtKB-KW"/>
</dbReference>
<evidence type="ECO:0000256" key="4">
    <source>
        <dbReference type="ARBA" id="ARBA00022840"/>
    </source>
</evidence>
<dbReference type="InterPro" id="IPR003593">
    <property type="entry name" value="AAA+_ATPase"/>
</dbReference>
<dbReference type="CDD" id="cd03268">
    <property type="entry name" value="ABC_BcrA_bacitracin_resist"/>
    <property type="match status" value="1"/>
</dbReference>
<reference evidence="6" key="1">
    <citation type="submission" date="2009-08" db="EMBL/GenBank/DDBJ databases">
        <authorList>
            <person name="Weinstock G."/>
            <person name="Sodergren E."/>
            <person name="Clifton S."/>
            <person name="Fulton L."/>
            <person name="Fulton B."/>
            <person name="Courtney L."/>
            <person name="Fronick C."/>
            <person name="Harrison M."/>
            <person name="Strong C."/>
            <person name="Farmer C."/>
            <person name="Delahaunty K."/>
            <person name="Markovic C."/>
            <person name="Hall O."/>
            <person name="Minx P."/>
            <person name="Tomlinson C."/>
            <person name="Mitreva M."/>
            <person name="Nelson J."/>
            <person name="Hou S."/>
            <person name="Wollam A."/>
            <person name="Pepin K.H."/>
            <person name="Johnson M."/>
            <person name="Bhonagiri V."/>
            <person name="Nash W.E."/>
            <person name="Warren W."/>
            <person name="Chinwalla A."/>
            <person name="Mardis E.R."/>
            <person name="Wilson R.K."/>
        </authorList>
    </citation>
    <scope>NUCLEOTIDE SEQUENCE [LARGE SCALE GENOMIC DNA]</scope>
    <source>
        <strain evidence="6">A2-165</strain>
    </source>
</reference>
<keyword evidence="7" id="KW-1185">Reference proteome</keyword>
<dbReference type="PANTHER" id="PTHR43335:SF8">
    <property type="entry name" value="ABC TRANSPORTER, ATP-BINDING PROTEIN"/>
    <property type="match status" value="1"/>
</dbReference>
<comment type="similarity">
    <text evidence="1">Belongs to the ABC transporter superfamily.</text>
</comment>
<proteinExistence type="inferred from homology"/>
<evidence type="ECO:0000256" key="3">
    <source>
        <dbReference type="ARBA" id="ARBA00022741"/>
    </source>
</evidence>
<dbReference type="PATRIC" id="fig|411483.3.peg.1899"/>
<dbReference type="EMBL" id="ACOP02000054">
    <property type="protein sequence ID" value="EEU96292.1"/>
    <property type="molecule type" value="Genomic_DNA"/>
</dbReference>
<dbReference type="STRING" id="411483.FAEPRAA2165_02125"/>
<dbReference type="GO" id="GO:0016887">
    <property type="term" value="F:ATP hydrolysis activity"/>
    <property type="evidence" value="ECO:0007669"/>
    <property type="project" value="InterPro"/>
</dbReference>
<evidence type="ECO:0000313" key="6">
    <source>
        <dbReference type="EMBL" id="EEU96292.1"/>
    </source>
</evidence>
<dbReference type="eggNOG" id="COG1131">
    <property type="taxonomic scope" value="Bacteria"/>
</dbReference>
<feature type="domain" description="ABC transporter" evidence="5">
    <location>
        <begin position="7"/>
        <end position="235"/>
    </location>
</feature>
<comment type="caution">
    <text evidence="6">The sequence shown here is derived from an EMBL/GenBank/DDBJ whole genome shotgun (WGS) entry which is preliminary data.</text>
</comment>
<gene>
    <name evidence="6" type="ORF">FAEPRAA2165_02125</name>
</gene>
<dbReference type="SUPFAM" id="SSF52540">
    <property type="entry name" value="P-loop containing nucleoside triphosphate hydrolases"/>
    <property type="match status" value="1"/>
</dbReference>
<dbReference type="PROSITE" id="PS50893">
    <property type="entry name" value="ABC_TRANSPORTER_2"/>
    <property type="match status" value="1"/>
</dbReference>